<evidence type="ECO:0000313" key="2">
    <source>
        <dbReference type="Proteomes" id="UP001164929"/>
    </source>
</evidence>
<sequence>MLSNLPITFGCHQGSISEMETSLLDHWGDLVLDSSDSVNIEAFINGRIDVSPCIKNAGFEGAARVTE</sequence>
<dbReference type="EMBL" id="JAQIZT010000011">
    <property type="protein sequence ID" value="KAJ6978826.1"/>
    <property type="molecule type" value="Genomic_DNA"/>
</dbReference>
<evidence type="ECO:0000313" key="1">
    <source>
        <dbReference type="EMBL" id="KAJ6978826.1"/>
    </source>
</evidence>
<dbReference type="Proteomes" id="UP001164929">
    <property type="component" value="Chromosome 11"/>
</dbReference>
<accession>A0AAD6M4T1</accession>
<proteinExistence type="predicted"/>
<reference evidence="1" key="1">
    <citation type="journal article" date="2023" name="Mol. Ecol. Resour.">
        <title>Chromosome-level genome assembly of a triploid poplar Populus alba 'Berolinensis'.</title>
        <authorList>
            <person name="Chen S."/>
            <person name="Yu Y."/>
            <person name="Wang X."/>
            <person name="Wang S."/>
            <person name="Zhang T."/>
            <person name="Zhou Y."/>
            <person name="He R."/>
            <person name="Meng N."/>
            <person name="Wang Y."/>
            <person name="Liu W."/>
            <person name="Liu Z."/>
            <person name="Liu J."/>
            <person name="Guo Q."/>
            <person name="Huang H."/>
            <person name="Sederoff R.R."/>
            <person name="Wang G."/>
            <person name="Qu G."/>
            <person name="Chen S."/>
        </authorList>
    </citation>
    <scope>NUCLEOTIDE SEQUENCE</scope>
    <source>
        <strain evidence="1">SC-2020</strain>
    </source>
</reference>
<keyword evidence="2" id="KW-1185">Reference proteome</keyword>
<dbReference type="AlphaFoldDB" id="A0AAD6M4T1"/>
<protein>
    <submittedName>
        <fullName evidence="1">Uncharacterized protein</fullName>
    </submittedName>
</protein>
<comment type="caution">
    <text evidence="1">The sequence shown here is derived from an EMBL/GenBank/DDBJ whole genome shotgun (WGS) entry which is preliminary data.</text>
</comment>
<gene>
    <name evidence="1" type="ORF">NC653_027099</name>
</gene>
<organism evidence="1 2">
    <name type="scientific">Populus alba x Populus x berolinensis</name>
    <dbReference type="NCBI Taxonomy" id="444605"/>
    <lineage>
        <taxon>Eukaryota</taxon>
        <taxon>Viridiplantae</taxon>
        <taxon>Streptophyta</taxon>
        <taxon>Embryophyta</taxon>
        <taxon>Tracheophyta</taxon>
        <taxon>Spermatophyta</taxon>
        <taxon>Magnoliopsida</taxon>
        <taxon>eudicotyledons</taxon>
        <taxon>Gunneridae</taxon>
        <taxon>Pentapetalae</taxon>
        <taxon>rosids</taxon>
        <taxon>fabids</taxon>
        <taxon>Malpighiales</taxon>
        <taxon>Salicaceae</taxon>
        <taxon>Saliceae</taxon>
        <taxon>Populus</taxon>
    </lineage>
</organism>
<name>A0AAD6M4T1_9ROSI</name>